<dbReference type="EMBL" id="VDMD01000002">
    <property type="protein sequence ID" value="TRM67329.1"/>
    <property type="molecule type" value="Genomic_DNA"/>
</dbReference>
<dbReference type="AlphaFoldDB" id="A0A550CRF4"/>
<protein>
    <submittedName>
        <fullName evidence="2">Uncharacterized protein</fullName>
    </submittedName>
</protein>
<evidence type="ECO:0000313" key="3">
    <source>
        <dbReference type="Proteomes" id="UP000320762"/>
    </source>
</evidence>
<evidence type="ECO:0000256" key="1">
    <source>
        <dbReference type="SAM" id="MobiDB-lite"/>
    </source>
</evidence>
<feature type="region of interest" description="Disordered" evidence="1">
    <location>
        <begin position="1"/>
        <end position="68"/>
    </location>
</feature>
<dbReference type="Proteomes" id="UP000320762">
    <property type="component" value="Unassembled WGS sequence"/>
</dbReference>
<gene>
    <name evidence="2" type="ORF">BD626DRAFT_478314</name>
</gene>
<proteinExistence type="predicted"/>
<name>A0A550CRF4_9AGAR</name>
<feature type="compositionally biased region" description="Basic residues" evidence="1">
    <location>
        <begin position="21"/>
        <end position="37"/>
    </location>
</feature>
<keyword evidence="3" id="KW-1185">Reference proteome</keyword>
<organism evidence="2 3">
    <name type="scientific">Schizophyllum amplum</name>
    <dbReference type="NCBI Taxonomy" id="97359"/>
    <lineage>
        <taxon>Eukaryota</taxon>
        <taxon>Fungi</taxon>
        <taxon>Dikarya</taxon>
        <taxon>Basidiomycota</taxon>
        <taxon>Agaricomycotina</taxon>
        <taxon>Agaricomycetes</taxon>
        <taxon>Agaricomycetidae</taxon>
        <taxon>Agaricales</taxon>
        <taxon>Schizophyllaceae</taxon>
        <taxon>Schizophyllum</taxon>
    </lineage>
</organism>
<evidence type="ECO:0000313" key="2">
    <source>
        <dbReference type="EMBL" id="TRM67329.1"/>
    </source>
</evidence>
<comment type="caution">
    <text evidence="2">The sequence shown here is derived from an EMBL/GenBank/DDBJ whole genome shotgun (WGS) entry which is preliminary data.</text>
</comment>
<reference evidence="2 3" key="1">
    <citation type="journal article" date="2019" name="New Phytol.">
        <title>Comparative genomics reveals unique wood-decay strategies and fruiting body development in the Schizophyllaceae.</title>
        <authorList>
            <person name="Almasi E."/>
            <person name="Sahu N."/>
            <person name="Krizsan K."/>
            <person name="Balint B."/>
            <person name="Kovacs G.M."/>
            <person name="Kiss B."/>
            <person name="Cseklye J."/>
            <person name="Drula E."/>
            <person name="Henrissat B."/>
            <person name="Nagy I."/>
            <person name="Chovatia M."/>
            <person name="Adam C."/>
            <person name="LaButti K."/>
            <person name="Lipzen A."/>
            <person name="Riley R."/>
            <person name="Grigoriev I.V."/>
            <person name="Nagy L.G."/>
        </authorList>
    </citation>
    <scope>NUCLEOTIDE SEQUENCE [LARGE SCALE GENOMIC DNA]</scope>
    <source>
        <strain evidence="2 3">NL-1724</strain>
    </source>
</reference>
<sequence>MYSSPRSPEGDTYTHRLQAPRQHRSATIRTPVQRRRYAPPPSAASGRAVSSSPHGVVTAHPVREIPPP</sequence>
<accession>A0A550CRF4</accession>